<dbReference type="GO" id="GO:0003824">
    <property type="term" value="F:catalytic activity"/>
    <property type="evidence" value="ECO:0007669"/>
    <property type="project" value="InterPro"/>
</dbReference>
<feature type="signal peptide" evidence="6">
    <location>
        <begin position="1"/>
        <end position="26"/>
    </location>
</feature>
<dbReference type="GO" id="GO:0051274">
    <property type="term" value="P:beta-glucan biosynthetic process"/>
    <property type="evidence" value="ECO:0007669"/>
    <property type="project" value="TreeGrafter"/>
</dbReference>
<evidence type="ECO:0000259" key="7">
    <source>
        <dbReference type="Pfam" id="PF04349"/>
    </source>
</evidence>
<sequence>MQRRTLLLGAGPLLATPFAASPVAQTAPPPVVTAPFTADKVTELARDLSTRAPRPRQADLPRRFADLDYDGYRRVHFDAEQALWRADGLSFQLQPHHRGFLFREKVMLHEVVGEEVRPIPYQAAQFRFEGVEAPAENEELGFAGFRLLARLNRPDHFDEVCVFLGASYFRAVGRGQDYGISARGLAIGTASAAGEEFPAFTEFWIERPAPHASSIRVHALLESDNVTGAYVFDIMPGDTTLMQVRATLFPRRDLPRVGIAPGTSMFFFGPHAPGGGMDFRPAVHDSDGLMMRNSHGEQIWRPLTNPGTLQASGFRDEAPRGFGLIQRRRGFADYQDLEARYHTRPDLWVEPLGQWGPGEVHLVEIPTRSEIHDNIYAAWAPRAGLVAGRPAEFHYRLHWRGRSEDAAVLRFASTRMADAGNGARRFVLDTTPLAPLGASADEPPEVMVDSSPGRVRDIVLQPNPETRGWRLAFVMEPGRASLVELRVRLMRGETALSETWLYRWTA</sequence>
<evidence type="ECO:0000256" key="5">
    <source>
        <dbReference type="ARBA" id="ARBA00022764"/>
    </source>
</evidence>
<keyword evidence="4 6" id="KW-0732">Signal</keyword>
<dbReference type="RefSeq" id="WP_184386490.1">
    <property type="nucleotide sequence ID" value="NZ_JACIDJ010000009.1"/>
</dbReference>
<evidence type="ECO:0000256" key="2">
    <source>
        <dbReference type="ARBA" id="ARBA00005001"/>
    </source>
</evidence>
<dbReference type="GO" id="GO:0030288">
    <property type="term" value="C:outer membrane-bounded periplasmic space"/>
    <property type="evidence" value="ECO:0007669"/>
    <property type="project" value="TreeGrafter"/>
</dbReference>
<dbReference type="GO" id="GO:0030246">
    <property type="term" value="F:carbohydrate binding"/>
    <property type="evidence" value="ECO:0007669"/>
    <property type="project" value="InterPro"/>
</dbReference>
<evidence type="ECO:0000256" key="3">
    <source>
        <dbReference type="ARBA" id="ARBA00009284"/>
    </source>
</evidence>
<comment type="similarity">
    <text evidence="3">Belongs to the OpgD/OpgG family.</text>
</comment>
<feature type="domain" description="Glucan biosynthesis periplasmic MdoG C-terminal" evidence="7">
    <location>
        <begin position="36"/>
        <end position="504"/>
    </location>
</feature>
<dbReference type="PIRSF" id="PIRSF006281">
    <property type="entry name" value="MdoG"/>
    <property type="match status" value="1"/>
</dbReference>
<dbReference type="Proteomes" id="UP000553193">
    <property type="component" value="Unassembled WGS sequence"/>
</dbReference>
<dbReference type="InterPro" id="IPR011013">
    <property type="entry name" value="Gal_mutarotase_sf_dom"/>
</dbReference>
<organism evidence="8 9">
    <name type="scientific">Roseococcus suduntuyensis</name>
    <dbReference type="NCBI Taxonomy" id="455361"/>
    <lineage>
        <taxon>Bacteria</taxon>
        <taxon>Pseudomonadati</taxon>
        <taxon>Pseudomonadota</taxon>
        <taxon>Alphaproteobacteria</taxon>
        <taxon>Acetobacterales</taxon>
        <taxon>Roseomonadaceae</taxon>
        <taxon>Roseococcus</taxon>
    </lineage>
</organism>
<protein>
    <submittedName>
        <fullName evidence="8">Glucans biosynthesis protein</fullName>
    </submittedName>
</protein>
<dbReference type="InterPro" id="IPR014438">
    <property type="entry name" value="Glucan_biosyn_MdoG/MdoD"/>
</dbReference>
<dbReference type="UniPathway" id="UPA00637"/>
<gene>
    <name evidence="8" type="ORF">GGQ83_003739</name>
</gene>
<dbReference type="PANTHER" id="PTHR30504">
    <property type="entry name" value="GLUCANS BIOSYNTHESIS PROTEIN"/>
    <property type="match status" value="1"/>
</dbReference>
<dbReference type="AlphaFoldDB" id="A0A840AI47"/>
<keyword evidence="5" id="KW-0574">Periplasm</keyword>
<accession>A0A840AI47</accession>
<evidence type="ECO:0000313" key="8">
    <source>
        <dbReference type="EMBL" id="MBB3900263.1"/>
    </source>
</evidence>
<dbReference type="EMBL" id="JACIDJ010000009">
    <property type="protein sequence ID" value="MBB3900263.1"/>
    <property type="molecule type" value="Genomic_DNA"/>
</dbReference>
<evidence type="ECO:0000313" key="9">
    <source>
        <dbReference type="Proteomes" id="UP000553193"/>
    </source>
</evidence>
<dbReference type="InterPro" id="IPR014756">
    <property type="entry name" value="Ig_E-set"/>
</dbReference>
<dbReference type="Gene3D" id="2.60.40.10">
    <property type="entry name" value="Immunoglobulins"/>
    <property type="match status" value="1"/>
</dbReference>
<dbReference type="SUPFAM" id="SSF81296">
    <property type="entry name" value="E set domains"/>
    <property type="match status" value="1"/>
</dbReference>
<dbReference type="SUPFAM" id="SSF74650">
    <property type="entry name" value="Galactose mutarotase-like"/>
    <property type="match status" value="1"/>
</dbReference>
<dbReference type="Gene3D" id="2.70.98.10">
    <property type="match status" value="1"/>
</dbReference>
<dbReference type="InterPro" id="IPR013783">
    <property type="entry name" value="Ig-like_fold"/>
</dbReference>
<comment type="caution">
    <text evidence="8">The sequence shown here is derived from an EMBL/GenBank/DDBJ whole genome shotgun (WGS) entry which is preliminary data.</text>
</comment>
<evidence type="ECO:0000256" key="4">
    <source>
        <dbReference type="ARBA" id="ARBA00022729"/>
    </source>
</evidence>
<reference evidence="8 9" key="1">
    <citation type="submission" date="2020-08" db="EMBL/GenBank/DDBJ databases">
        <title>Genomic Encyclopedia of Type Strains, Phase IV (KMG-IV): sequencing the most valuable type-strain genomes for metagenomic binning, comparative biology and taxonomic classification.</title>
        <authorList>
            <person name="Goeker M."/>
        </authorList>
    </citation>
    <scope>NUCLEOTIDE SEQUENCE [LARGE SCALE GENOMIC DNA]</scope>
    <source>
        <strain evidence="8 9">DSM 19979</strain>
    </source>
</reference>
<dbReference type="FunFam" id="2.70.98.10:FF:000001">
    <property type="entry name" value="Glucans biosynthesis protein G"/>
    <property type="match status" value="1"/>
</dbReference>
<name>A0A840AI47_9PROT</name>
<keyword evidence="9" id="KW-1185">Reference proteome</keyword>
<evidence type="ECO:0000256" key="1">
    <source>
        <dbReference type="ARBA" id="ARBA00004418"/>
    </source>
</evidence>
<comment type="pathway">
    <text evidence="2">Glycan metabolism; osmoregulated periplasmic glucan (OPG) biosynthesis.</text>
</comment>
<dbReference type="Pfam" id="PF04349">
    <property type="entry name" value="MdoG"/>
    <property type="match status" value="1"/>
</dbReference>
<feature type="chain" id="PRO_5032299165" evidence="6">
    <location>
        <begin position="27"/>
        <end position="506"/>
    </location>
</feature>
<evidence type="ECO:0000256" key="6">
    <source>
        <dbReference type="SAM" id="SignalP"/>
    </source>
</evidence>
<proteinExistence type="inferred from homology"/>
<dbReference type="InterPro" id="IPR007444">
    <property type="entry name" value="Glucan_biosyn_MdoG_C"/>
</dbReference>
<comment type="subcellular location">
    <subcellularLocation>
        <location evidence="1">Periplasm</location>
    </subcellularLocation>
</comment>
<dbReference type="PANTHER" id="PTHR30504:SF2">
    <property type="entry name" value="GLUCANS BIOSYNTHESIS PROTEIN G"/>
    <property type="match status" value="1"/>
</dbReference>
<dbReference type="InterPro" id="IPR014718">
    <property type="entry name" value="GH-type_carb-bd"/>
</dbReference>